<proteinExistence type="inferred from homology"/>
<dbReference type="SUPFAM" id="SSF51735">
    <property type="entry name" value="NAD(P)-binding Rossmann-fold domains"/>
    <property type="match status" value="1"/>
</dbReference>
<comment type="similarity">
    <text evidence="1">Belongs to the short-chain dehydrogenases/reductases (SDR) family.</text>
</comment>
<organism evidence="2">
    <name type="scientific">marine metagenome</name>
    <dbReference type="NCBI Taxonomy" id="408172"/>
    <lineage>
        <taxon>unclassified sequences</taxon>
        <taxon>metagenomes</taxon>
        <taxon>ecological metagenomes</taxon>
    </lineage>
</organism>
<protein>
    <submittedName>
        <fullName evidence="2">Uncharacterized protein</fullName>
    </submittedName>
</protein>
<dbReference type="GO" id="GO:0006633">
    <property type="term" value="P:fatty acid biosynthetic process"/>
    <property type="evidence" value="ECO:0007669"/>
    <property type="project" value="TreeGrafter"/>
</dbReference>
<dbReference type="InterPro" id="IPR036291">
    <property type="entry name" value="NAD(P)-bd_dom_sf"/>
</dbReference>
<dbReference type="Gene3D" id="3.40.50.720">
    <property type="entry name" value="NAD(P)-binding Rossmann-like Domain"/>
    <property type="match status" value="1"/>
</dbReference>
<sequence length="83" mass="9407">MNCDLTNPDQTVALFDEIIKKESRIDVCVANAGYYPKESTTLWNIDNDRWNNTISTNLSIAFNTSKAFLKHVSQTKKGNLILI</sequence>
<dbReference type="Pfam" id="PF00106">
    <property type="entry name" value="adh_short"/>
    <property type="match status" value="1"/>
</dbReference>
<dbReference type="PANTHER" id="PTHR42760">
    <property type="entry name" value="SHORT-CHAIN DEHYDROGENASES/REDUCTASES FAMILY MEMBER"/>
    <property type="match status" value="1"/>
</dbReference>
<dbReference type="EMBL" id="UINC01117038">
    <property type="protein sequence ID" value="SVC89189.1"/>
    <property type="molecule type" value="Genomic_DNA"/>
</dbReference>
<dbReference type="GO" id="GO:0016616">
    <property type="term" value="F:oxidoreductase activity, acting on the CH-OH group of donors, NAD or NADP as acceptor"/>
    <property type="evidence" value="ECO:0007669"/>
    <property type="project" value="TreeGrafter"/>
</dbReference>
<reference evidence="2" key="1">
    <citation type="submission" date="2018-05" db="EMBL/GenBank/DDBJ databases">
        <authorList>
            <person name="Lanie J.A."/>
            <person name="Ng W.-L."/>
            <person name="Kazmierczak K.M."/>
            <person name="Andrzejewski T.M."/>
            <person name="Davidsen T.M."/>
            <person name="Wayne K.J."/>
            <person name="Tettelin H."/>
            <person name="Glass J.I."/>
            <person name="Rusch D."/>
            <person name="Podicherti R."/>
            <person name="Tsui H.-C.T."/>
            <person name="Winkler M.E."/>
        </authorList>
    </citation>
    <scope>NUCLEOTIDE SEQUENCE</scope>
</reference>
<dbReference type="GO" id="GO:0048038">
    <property type="term" value="F:quinone binding"/>
    <property type="evidence" value="ECO:0007669"/>
    <property type="project" value="TreeGrafter"/>
</dbReference>
<dbReference type="InterPro" id="IPR002347">
    <property type="entry name" value="SDR_fam"/>
</dbReference>
<evidence type="ECO:0000313" key="2">
    <source>
        <dbReference type="EMBL" id="SVC89189.1"/>
    </source>
</evidence>
<feature type="non-terminal residue" evidence="2">
    <location>
        <position position="83"/>
    </location>
</feature>
<accession>A0A382QUK5</accession>
<evidence type="ECO:0000256" key="1">
    <source>
        <dbReference type="ARBA" id="ARBA00006484"/>
    </source>
</evidence>
<dbReference type="AlphaFoldDB" id="A0A382QUK5"/>
<name>A0A382QUK5_9ZZZZ</name>
<dbReference type="CDD" id="cd05233">
    <property type="entry name" value="SDR_c"/>
    <property type="match status" value="1"/>
</dbReference>
<gene>
    <name evidence="2" type="ORF">METZ01_LOCUS342043</name>
</gene>
<dbReference type="PANTHER" id="PTHR42760:SF127">
    <property type="entry name" value="3-KETOACYL-ACYL CARRIER PROTEIN REDUCTASE-RELATED"/>
    <property type="match status" value="1"/>
</dbReference>